<dbReference type="GO" id="GO:0016787">
    <property type="term" value="F:hydrolase activity"/>
    <property type="evidence" value="ECO:0007669"/>
    <property type="project" value="UniProtKB-KW"/>
</dbReference>
<keyword evidence="2" id="KW-0378">Hydrolase</keyword>
<comment type="caution">
    <text evidence="2">The sequence shown here is derived from an EMBL/GenBank/DDBJ whole genome shotgun (WGS) entry which is preliminary data.</text>
</comment>
<name>A0A838WNE4_9CYAN</name>
<dbReference type="NCBIfam" id="TIGR03590">
    <property type="entry name" value="PseG"/>
    <property type="match status" value="1"/>
</dbReference>
<dbReference type="Proteomes" id="UP000538075">
    <property type="component" value="Unassembled WGS sequence"/>
</dbReference>
<proteinExistence type="predicted"/>
<feature type="non-terminal residue" evidence="2">
    <location>
        <position position="204"/>
    </location>
</feature>
<dbReference type="EC" id="3.6.1.57" evidence="2"/>
<dbReference type="AlphaFoldDB" id="A0A838WNE4"/>
<reference evidence="2 3" key="1">
    <citation type="journal article" date="2020" name="J. Appl. Phycol.">
        <title>Morphological changes and genome evolution in Raphidiopsis raciborskii CS-506 after 23 years in culture.</title>
        <authorList>
            <person name="Willis A."/>
            <person name="Bent S.J."/>
            <person name="Jameson I.D."/>
        </authorList>
    </citation>
    <scope>NUCLEOTIDE SEQUENCE [LARGE SCALE GENOMIC DNA]</scope>
    <source>
        <strain evidence="2 3">CS-506_A</strain>
    </source>
</reference>
<protein>
    <submittedName>
        <fullName evidence="2">UDP-2,4-diacetamido-2,4, 6-trideoxy-beta-L-altropyranose hydrolase</fullName>
        <ecNumber evidence="2">3.6.1.57</ecNumber>
    </submittedName>
</protein>
<dbReference type="EMBL" id="VDFG01000781">
    <property type="protein sequence ID" value="MBA4466157.1"/>
    <property type="molecule type" value="Genomic_DNA"/>
</dbReference>
<organism evidence="2 3">
    <name type="scientific">Cylindrospermopsis raciborskii CS-506_A</name>
    <dbReference type="NCBI Taxonomy" id="2585140"/>
    <lineage>
        <taxon>Bacteria</taxon>
        <taxon>Bacillati</taxon>
        <taxon>Cyanobacteriota</taxon>
        <taxon>Cyanophyceae</taxon>
        <taxon>Nostocales</taxon>
        <taxon>Aphanizomenonaceae</taxon>
        <taxon>Cylindrospermopsis</taxon>
    </lineage>
</organism>
<evidence type="ECO:0000313" key="3">
    <source>
        <dbReference type="Proteomes" id="UP000538075"/>
    </source>
</evidence>
<accession>A0A838WNE4</accession>
<evidence type="ECO:0000313" key="2">
    <source>
        <dbReference type="EMBL" id="MBA4466157.1"/>
    </source>
</evidence>
<evidence type="ECO:0000256" key="1">
    <source>
        <dbReference type="PIRSR" id="PIRSR620023-1"/>
    </source>
</evidence>
<gene>
    <name evidence="2" type="primary">pseG</name>
    <name evidence="2" type="ORF">FHK98_11510</name>
</gene>
<sequence length="204" mass="23084">MKVVIRVDSSHPMGSGHLVRCRTLAEELRLRGADVRFICRDHPGNLVHLLTRSAFSVTVLPGPPLCESTAEDYTQWLGVSSETDAAETIEALEGEIPDWLIVDHYGLDRSWQEKLRPQVNKILVIDDLANRPHDCDVLLDQNYQLPNHSYEKLVPNDCQLLLGCHYALLSPEYWQYRQTLASRNGKLERVLIFLGGTDPQNITG</sequence>
<dbReference type="Gene3D" id="3.40.50.11190">
    <property type="match status" value="1"/>
</dbReference>
<dbReference type="InterPro" id="IPR020023">
    <property type="entry name" value="PseG"/>
</dbReference>
<feature type="active site" description="Proton acceptor" evidence="1">
    <location>
        <position position="17"/>
    </location>
</feature>